<keyword evidence="2" id="KW-1185">Reference proteome</keyword>
<evidence type="ECO:0008006" key="3">
    <source>
        <dbReference type="Google" id="ProtNLM"/>
    </source>
</evidence>
<protein>
    <recommendedName>
        <fullName evidence="3">RBP protein</fullName>
    </recommendedName>
</protein>
<dbReference type="OrthoDB" id="5271370at2759"/>
<comment type="caution">
    <text evidence="1">The sequence shown here is derived from an EMBL/GenBank/DDBJ whole genome shotgun (WGS) entry which is preliminary data.</text>
</comment>
<dbReference type="GeneID" id="38118815"/>
<accession>A0A3D8R3R0</accession>
<organism evidence="1 2">
    <name type="scientific">Aspergillus mulundensis</name>
    <dbReference type="NCBI Taxonomy" id="1810919"/>
    <lineage>
        <taxon>Eukaryota</taxon>
        <taxon>Fungi</taxon>
        <taxon>Dikarya</taxon>
        <taxon>Ascomycota</taxon>
        <taxon>Pezizomycotina</taxon>
        <taxon>Eurotiomycetes</taxon>
        <taxon>Eurotiomycetidae</taxon>
        <taxon>Eurotiales</taxon>
        <taxon>Aspergillaceae</taxon>
        <taxon>Aspergillus</taxon>
        <taxon>Aspergillus subgen. Nidulantes</taxon>
    </lineage>
</organism>
<evidence type="ECO:0000313" key="2">
    <source>
        <dbReference type="Proteomes" id="UP000256690"/>
    </source>
</evidence>
<gene>
    <name evidence="1" type="ORF">DSM5745_08445</name>
</gene>
<sequence>MATIPPEAISPLSEAVPGGYRWIITPEERAHIGSLLDCDGSDISRQATLMVQDRQVCTGCGKHSGLDDLIQNALSLGIHSAAFMLEVLQNGPKQDSPAHELLCSRCGVKHSEMFLWIPSLPW</sequence>
<dbReference type="Proteomes" id="UP000256690">
    <property type="component" value="Unassembled WGS sequence"/>
</dbReference>
<proteinExistence type="predicted"/>
<evidence type="ECO:0000313" key="1">
    <source>
        <dbReference type="EMBL" id="RDW68685.1"/>
    </source>
</evidence>
<name>A0A3D8R3R0_9EURO</name>
<dbReference type="RefSeq" id="XP_026600474.1">
    <property type="nucleotide sequence ID" value="XM_026750461.1"/>
</dbReference>
<dbReference type="EMBL" id="PVWQ01000011">
    <property type="protein sequence ID" value="RDW68685.1"/>
    <property type="molecule type" value="Genomic_DNA"/>
</dbReference>
<reference evidence="1 2" key="1">
    <citation type="journal article" date="2018" name="IMA Fungus">
        <title>IMA Genome-F 9: Draft genome sequence of Annulohypoxylon stygium, Aspergillus mulundensis, Berkeleyomyces basicola (syn. Thielaviopsis basicola), Ceratocystis smalleyi, two Cercospora beticola strains, Coleophoma cylindrospora, Fusarium fracticaudum, Phialophora cf. hyalina, and Morchella septimelata.</title>
        <authorList>
            <person name="Wingfield B.D."/>
            <person name="Bills G.F."/>
            <person name="Dong Y."/>
            <person name="Huang W."/>
            <person name="Nel W.J."/>
            <person name="Swalarsk-Parry B.S."/>
            <person name="Vaghefi N."/>
            <person name="Wilken P.M."/>
            <person name="An Z."/>
            <person name="de Beer Z.W."/>
            <person name="De Vos L."/>
            <person name="Chen L."/>
            <person name="Duong T.A."/>
            <person name="Gao Y."/>
            <person name="Hammerbacher A."/>
            <person name="Kikkert J.R."/>
            <person name="Li Y."/>
            <person name="Li H."/>
            <person name="Li K."/>
            <person name="Li Q."/>
            <person name="Liu X."/>
            <person name="Ma X."/>
            <person name="Naidoo K."/>
            <person name="Pethybridge S.J."/>
            <person name="Sun J."/>
            <person name="Steenkamp E.T."/>
            <person name="van der Nest M.A."/>
            <person name="van Wyk S."/>
            <person name="Wingfield M.J."/>
            <person name="Xiong C."/>
            <person name="Yue Q."/>
            <person name="Zhang X."/>
        </authorList>
    </citation>
    <scope>NUCLEOTIDE SEQUENCE [LARGE SCALE GENOMIC DNA]</scope>
    <source>
        <strain evidence="1 2">DSM 5745</strain>
    </source>
</reference>
<dbReference type="AlphaFoldDB" id="A0A3D8R3R0"/>